<keyword evidence="2 10" id="KW-0963">Cytoplasm</keyword>
<comment type="caution">
    <text evidence="11">The sequence shown here is derived from an EMBL/GenBank/DDBJ whole genome shotgun (WGS) entry which is preliminary data.</text>
</comment>
<keyword evidence="7 10" id="KW-1208">Phospholipid metabolism</keyword>
<evidence type="ECO:0000256" key="9">
    <source>
        <dbReference type="ARBA" id="ARBA00046608"/>
    </source>
</evidence>
<accession>A0ABT3A6F9</accession>
<evidence type="ECO:0000256" key="3">
    <source>
        <dbReference type="ARBA" id="ARBA00022516"/>
    </source>
</evidence>
<evidence type="ECO:0000256" key="1">
    <source>
        <dbReference type="ARBA" id="ARBA00001232"/>
    </source>
</evidence>
<dbReference type="PANTHER" id="PTHR30100">
    <property type="entry name" value="FATTY ACID/PHOSPHOLIPID SYNTHESIS PROTEIN PLSX"/>
    <property type="match status" value="1"/>
</dbReference>
<keyword evidence="11" id="KW-0012">Acyltransferase</keyword>
<evidence type="ECO:0000256" key="2">
    <source>
        <dbReference type="ARBA" id="ARBA00022490"/>
    </source>
</evidence>
<keyword evidence="5 10" id="KW-0443">Lipid metabolism</keyword>
<comment type="subcellular location">
    <subcellularLocation>
        <location evidence="10">Cytoplasm</location>
    </subcellularLocation>
    <text evidence="10">Associated with the membrane possibly through PlsY.</text>
</comment>
<evidence type="ECO:0000313" key="11">
    <source>
        <dbReference type="EMBL" id="MCV2884279.1"/>
    </source>
</evidence>
<comment type="function">
    <text evidence="10">Catalyzes the reversible formation of acyl-phosphate (acyl-PO(4)) from acyl-[acyl-carrier-protein] (acyl-ACP). This enzyme utilizes acyl-ACP as fatty acyl donor, but not acyl-CoA.</text>
</comment>
<dbReference type="EC" id="2.3.1.274" evidence="8 10"/>
<dbReference type="EMBL" id="JAOWKX010000002">
    <property type="protein sequence ID" value="MCV2884279.1"/>
    <property type="molecule type" value="Genomic_DNA"/>
</dbReference>
<dbReference type="Pfam" id="PF02504">
    <property type="entry name" value="FA_synthesis"/>
    <property type="match status" value="1"/>
</dbReference>
<dbReference type="InterPro" id="IPR012281">
    <property type="entry name" value="Phospholipid_synth_PlsX-like"/>
</dbReference>
<protein>
    <recommendedName>
        <fullName evidence="8 10">Phosphate acyltransferase</fullName>
        <ecNumber evidence="8 10">2.3.1.274</ecNumber>
    </recommendedName>
    <alternativeName>
        <fullName evidence="10">Acyl-ACP phosphotransacylase</fullName>
    </alternativeName>
    <alternativeName>
        <fullName evidence="10">Acyl-[acyl-carrier-protein]--phosphate acyltransferase</fullName>
    </alternativeName>
    <alternativeName>
        <fullName evidence="10">Phosphate-acyl-ACP acyltransferase</fullName>
    </alternativeName>
</protein>
<comment type="subunit">
    <text evidence="9 10">Homodimer. Probably interacts with PlsY.</text>
</comment>
<dbReference type="GO" id="GO:0043811">
    <property type="term" value="F:phosphate:acyl-[acyl carrier protein] acyltransferase activity"/>
    <property type="evidence" value="ECO:0007669"/>
    <property type="project" value="UniProtKB-EC"/>
</dbReference>
<comment type="pathway">
    <text evidence="10">Lipid metabolism; phospholipid metabolism.</text>
</comment>
<evidence type="ECO:0000256" key="5">
    <source>
        <dbReference type="ARBA" id="ARBA00023098"/>
    </source>
</evidence>
<evidence type="ECO:0000256" key="8">
    <source>
        <dbReference type="ARBA" id="ARBA00024069"/>
    </source>
</evidence>
<dbReference type="Gene3D" id="3.40.718.10">
    <property type="entry name" value="Isopropylmalate Dehydrogenase"/>
    <property type="match status" value="1"/>
</dbReference>
<proteinExistence type="inferred from homology"/>
<dbReference type="HAMAP" id="MF_00019">
    <property type="entry name" value="PlsX"/>
    <property type="match status" value="1"/>
</dbReference>
<dbReference type="InterPro" id="IPR003664">
    <property type="entry name" value="FA_synthesis"/>
</dbReference>
<keyword evidence="3 10" id="KW-0444">Lipid biosynthesis</keyword>
<evidence type="ECO:0000256" key="4">
    <source>
        <dbReference type="ARBA" id="ARBA00022679"/>
    </source>
</evidence>
<evidence type="ECO:0000256" key="10">
    <source>
        <dbReference type="HAMAP-Rule" id="MF_00019"/>
    </source>
</evidence>
<gene>
    <name evidence="10 11" type="primary">plsX</name>
    <name evidence="11" type="ORF">OE749_06190</name>
</gene>
<comment type="similarity">
    <text evidence="10">Belongs to the PlsX family.</text>
</comment>
<sequence length="340" mass="37586">MSHLTIALDIMGGDHGPHITLPATVNALHIYPDIQFILCGDKQVIENYFSRYDIHADNYRIEHCDQAVEMDDKPSKVLRAKRNSSMYRMLELVRDKKANGCVSAGNTGALMAMSYMVLKTLPGIDRPALISSLPTAQHKKVFLLDLGANVSCDAETLFQFAVMGSVLAAEETDNPNPRVALLNVGSEQIKGNETVRYASKLLSDVPSLNYIGFVEGNDIFNDVTDVVVTDGFVGNIALKSVEGLGKLVVNELKRVSEKNLMTRIMAKIALPLFKKIYNRVNPDQYNGASLIGLRGTVVKSHGNAKSDAFFYAIKEALQEVNRQVPKKIQEKMETVLMERP</sequence>
<dbReference type="SUPFAM" id="SSF53659">
    <property type="entry name" value="Isocitrate/Isopropylmalate dehydrogenase-like"/>
    <property type="match status" value="1"/>
</dbReference>
<comment type="catalytic activity">
    <reaction evidence="1 10">
        <text>a fatty acyl-[ACP] + phosphate = an acyl phosphate + holo-[ACP]</text>
        <dbReference type="Rhea" id="RHEA:42292"/>
        <dbReference type="Rhea" id="RHEA-COMP:9685"/>
        <dbReference type="Rhea" id="RHEA-COMP:14125"/>
        <dbReference type="ChEBI" id="CHEBI:43474"/>
        <dbReference type="ChEBI" id="CHEBI:59918"/>
        <dbReference type="ChEBI" id="CHEBI:64479"/>
        <dbReference type="ChEBI" id="CHEBI:138651"/>
        <dbReference type="EC" id="2.3.1.274"/>
    </reaction>
</comment>
<evidence type="ECO:0000256" key="6">
    <source>
        <dbReference type="ARBA" id="ARBA00023209"/>
    </source>
</evidence>
<keyword evidence="4 10" id="KW-0808">Transferase</keyword>
<name>A0ABT3A6F9_9ALTE</name>
<dbReference type="RefSeq" id="WP_263711485.1">
    <property type="nucleotide sequence ID" value="NZ_JAOWKX010000002.1"/>
</dbReference>
<reference evidence="11 12" key="1">
    <citation type="submission" date="2022-10" db="EMBL/GenBank/DDBJ databases">
        <title>Aestuariibacter sp. AA17 isolated from Montipora capitata coral fragment.</title>
        <authorList>
            <person name="Emsley S.A."/>
            <person name="Pfannmuller K.M."/>
            <person name="Loughran R.M."/>
            <person name="Shlafstein M."/>
            <person name="Papke E."/>
            <person name="Saw J.H."/>
            <person name="Ushijima B."/>
            <person name="Videau P."/>
        </authorList>
    </citation>
    <scope>NUCLEOTIDE SEQUENCE [LARGE SCALE GENOMIC DNA]</scope>
    <source>
        <strain evidence="11 12">AA17</strain>
    </source>
</reference>
<evidence type="ECO:0000256" key="7">
    <source>
        <dbReference type="ARBA" id="ARBA00023264"/>
    </source>
</evidence>
<keyword evidence="6 10" id="KW-0594">Phospholipid biosynthesis</keyword>
<dbReference type="Proteomes" id="UP001652504">
    <property type="component" value="Unassembled WGS sequence"/>
</dbReference>
<organism evidence="11 12">
    <name type="scientific">Fluctibacter corallii</name>
    <dbReference type="NCBI Taxonomy" id="2984329"/>
    <lineage>
        <taxon>Bacteria</taxon>
        <taxon>Pseudomonadati</taxon>
        <taxon>Pseudomonadota</taxon>
        <taxon>Gammaproteobacteria</taxon>
        <taxon>Alteromonadales</taxon>
        <taxon>Alteromonadaceae</taxon>
        <taxon>Fluctibacter</taxon>
    </lineage>
</organism>
<dbReference type="NCBIfam" id="TIGR00182">
    <property type="entry name" value="plsX"/>
    <property type="match status" value="1"/>
</dbReference>
<evidence type="ECO:0000313" key="12">
    <source>
        <dbReference type="Proteomes" id="UP001652504"/>
    </source>
</evidence>
<dbReference type="PANTHER" id="PTHR30100:SF1">
    <property type="entry name" value="PHOSPHATE ACYLTRANSFERASE"/>
    <property type="match status" value="1"/>
</dbReference>
<dbReference type="PIRSF" id="PIRSF002465">
    <property type="entry name" value="Phsphlp_syn_PlsX"/>
    <property type="match status" value="1"/>
</dbReference>
<keyword evidence="12" id="KW-1185">Reference proteome</keyword>